<evidence type="ECO:0000313" key="4">
    <source>
        <dbReference type="Proteomes" id="UP000285138"/>
    </source>
</evidence>
<evidence type="ECO:0000259" key="2">
    <source>
        <dbReference type="Pfam" id="PF24481"/>
    </source>
</evidence>
<dbReference type="EMBL" id="QZAA01000128">
    <property type="protein sequence ID" value="RQD76230.1"/>
    <property type="molecule type" value="Genomic_DNA"/>
</dbReference>
<name>A0A424YF21_9FIRM</name>
<dbReference type="InterPro" id="IPR056003">
    <property type="entry name" value="CT398_CC_hairpin"/>
</dbReference>
<reference evidence="3 4" key="1">
    <citation type="submission" date="2018-08" db="EMBL/GenBank/DDBJ databases">
        <title>The metabolism and importance of syntrophic acetate oxidation coupled to methane or sulfide production in haloalkaline environments.</title>
        <authorList>
            <person name="Timmers P.H.A."/>
            <person name="Vavourakis C.D."/>
            <person name="Sorokin D.Y."/>
            <person name="Sinninghe Damste J.S."/>
            <person name="Muyzer G."/>
            <person name="Stams A.J.M."/>
            <person name="Plugge C.M."/>
        </authorList>
    </citation>
    <scope>NUCLEOTIDE SEQUENCE [LARGE SCALE GENOMIC DNA]</scope>
    <source>
        <strain evidence="3">MSAO_Bac1</strain>
    </source>
</reference>
<comment type="caution">
    <text evidence="3">The sequence shown here is derived from an EMBL/GenBank/DDBJ whole genome shotgun (WGS) entry which is preliminary data.</text>
</comment>
<keyword evidence="1" id="KW-0175">Coiled coil</keyword>
<dbReference type="Pfam" id="PF24481">
    <property type="entry name" value="CT398_CC"/>
    <property type="match status" value="1"/>
</dbReference>
<feature type="domain" description="CT398-like coiled coil hairpin" evidence="2">
    <location>
        <begin position="10"/>
        <end position="188"/>
    </location>
</feature>
<accession>A0A424YF21</accession>
<dbReference type="AlphaFoldDB" id="A0A424YF21"/>
<dbReference type="Gene3D" id="1.10.287.1490">
    <property type="match status" value="1"/>
</dbReference>
<proteinExistence type="predicted"/>
<feature type="coiled-coil region" evidence="1">
    <location>
        <begin position="30"/>
        <end position="173"/>
    </location>
</feature>
<evidence type="ECO:0000256" key="1">
    <source>
        <dbReference type="SAM" id="Coils"/>
    </source>
</evidence>
<evidence type="ECO:0000313" key="3">
    <source>
        <dbReference type="EMBL" id="RQD76230.1"/>
    </source>
</evidence>
<protein>
    <recommendedName>
        <fullName evidence="2">CT398-like coiled coil hairpin domain-containing protein</fullName>
    </recommendedName>
</protein>
<dbReference type="Proteomes" id="UP000285138">
    <property type="component" value="Unassembled WGS sequence"/>
</dbReference>
<gene>
    <name evidence="3" type="ORF">D5R97_04705</name>
</gene>
<organism evidence="3 4">
    <name type="scientific">Candidatus Syntrophonatronum acetioxidans</name>
    <dbReference type="NCBI Taxonomy" id="1795816"/>
    <lineage>
        <taxon>Bacteria</taxon>
        <taxon>Bacillati</taxon>
        <taxon>Bacillota</taxon>
        <taxon>Clostridia</taxon>
        <taxon>Eubacteriales</taxon>
        <taxon>Syntrophomonadaceae</taxon>
        <taxon>Candidatus Syntrophonatronum</taxon>
    </lineage>
</organism>
<sequence>MKDLELLWDLQETEKKALKIKGDFKNLDSLKNLEEARLELKEKEKIIKAKKDDINEDKKKLRRLEMKSQEVLEEMEGIKKEMYGEKGYTTKELMQMEKKAGSLSQENNKLEDLILQEMENIEKKEEEVNKDLKELEEQEKHVKKLEQVWKKESGDLKKEYAKLKEKIEKLQGEVPRDLLDKYESIKEASNYNVVAMVKGDICMGCKVSLSSSVVGKLYTPGIRLTCENCGRLIFLGEGKGE</sequence>